<evidence type="ECO:0000313" key="2">
    <source>
        <dbReference type="Proteomes" id="UP000202176"/>
    </source>
</evidence>
<evidence type="ECO:0000313" key="1">
    <source>
        <dbReference type="EMBL" id="AHH01813.1"/>
    </source>
</evidence>
<dbReference type="Proteomes" id="UP000202176">
    <property type="component" value="Segment"/>
</dbReference>
<dbReference type="GeneID" id="18266274"/>
<accession>W5S4X2</accession>
<name>W5S4X2_9VIRU</name>
<dbReference type="RefSeq" id="YP_009001148.1">
    <property type="nucleotide sequence ID" value="NC_023423.1"/>
</dbReference>
<protein>
    <submittedName>
        <fullName evidence="1">Uncharacterized protein</fullName>
    </submittedName>
</protein>
<reference evidence="1 2" key="1">
    <citation type="journal article" date="2014" name="Proc. Natl. Acad. Sci. U.S.A.">
        <title>Thirty-thousand-year-old distant relative of giant icosahedral DNA viruses with a pandoravirus morphology.</title>
        <authorList>
            <person name="Legendre M."/>
            <person name="Bartoli J."/>
            <person name="Shmakova L."/>
            <person name="Jeudy S."/>
            <person name="Labadie K."/>
            <person name="Adrait A."/>
            <person name="Lescot M."/>
            <person name="Poirot O."/>
            <person name="Bertaux L."/>
            <person name="Bruley C."/>
            <person name="Coute Y."/>
            <person name="Rivkina E."/>
            <person name="Abergel C."/>
            <person name="Claverie J.M."/>
        </authorList>
    </citation>
    <scope>NUCLEOTIDE SEQUENCE [LARGE SCALE GENOMIC DNA]</scope>
    <source>
        <strain evidence="1">P1084-T</strain>
    </source>
</reference>
<dbReference type="KEGG" id="vg:18266274"/>
<organism evidence="1 2">
    <name type="scientific">Pithovirus sibericum</name>
    <dbReference type="NCBI Taxonomy" id="1450746"/>
    <lineage>
        <taxon>Viruses</taxon>
        <taxon>Pithoviruses</taxon>
        <taxon>Orthopithovirinae</taxon>
        <taxon>Alphapithovirus</taxon>
        <taxon>Alphapithovirus sibericum</taxon>
    </lineage>
</organism>
<keyword evidence="2" id="KW-1185">Reference proteome</keyword>
<proteinExistence type="predicted"/>
<dbReference type="EMBL" id="KF740664">
    <property type="protein sequence ID" value="AHH01813.1"/>
    <property type="molecule type" value="Genomic_DNA"/>
</dbReference>
<sequence>MQSEKNTCWVCSENLQVGVNAFSKRSWLCSTCNNERGKMNFTNTAGKKRYEECTNCKDRNYILMEDGKCFPCGMNWKRSDF</sequence>
<gene>
    <name evidence="1" type="ORF">pv_246</name>
</gene>